<reference evidence="3 4" key="1">
    <citation type="submission" date="2008-04" db="EMBL/GenBank/DDBJ databases">
        <title>Draft genome sequence of Bacteroides intestinalis (DSM 17393).</title>
        <authorList>
            <person name="Sudarsanam P."/>
            <person name="Ley R."/>
            <person name="Guruge J."/>
            <person name="Turnbaugh P.J."/>
            <person name="Mahowald M."/>
            <person name="Liep D."/>
            <person name="Gordon J."/>
        </authorList>
    </citation>
    <scope>NUCLEOTIDE SEQUENCE [LARGE SCALE GENOMIC DNA]</scope>
    <source>
        <strain evidence="3 4">DSM 17393</strain>
    </source>
</reference>
<dbReference type="EMBL" id="ABJL02000008">
    <property type="protein sequence ID" value="EDV04356.1"/>
    <property type="molecule type" value="Genomic_DNA"/>
</dbReference>
<protein>
    <submittedName>
        <fullName evidence="3">Uncharacterized protein</fullName>
    </submittedName>
</protein>
<evidence type="ECO:0000256" key="2">
    <source>
        <dbReference type="SAM" id="SignalP"/>
    </source>
</evidence>
<gene>
    <name evidence="3" type="ORF">BACINT_03491</name>
</gene>
<dbReference type="eggNOG" id="ENOG502ZG0I">
    <property type="taxonomic scope" value="Bacteria"/>
</dbReference>
<reference evidence="3 4" key="2">
    <citation type="submission" date="2008-04" db="EMBL/GenBank/DDBJ databases">
        <authorList>
            <person name="Fulton L."/>
            <person name="Clifton S."/>
            <person name="Fulton B."/>
            <person name="Xu J."/>
            <person name="Minx P."/>
            <person name="Pepin K.H."/>
            <person name="Johnson M."/>
            <person name="Thiruvilangam P."/>
            <person name="Bhonagiri V."/>
            <person name="Nash W.E."/>
            <person name="Mardis E.R."/>
            <person name="Wilson R.K."/>
        </authorList>
    </citation>
    <scope>NUCLEOTIDE SEQUENCE [LARGE SCALE GENOMIC DNA]</scope>
    <source>
        <strain evidence="3 4">DSM 17393</strain>
    </source>
</reference>
<organism evidence="3 4">
    <name type="scientific">Bacteroides intestinalis DSM 17393</name>
    <dbReference type="NCBI Taxonomy" id="471870"/>
    <lineage>
        <taxon>Bacteria</taxon>
        <taxon>Pseudomonadati</taxon>
        <taxon>Bacteroidota</taxon>
        <taxon>Bacteroidia</taxon>
        <taxon>Bacteroidales</taxon>
        <taxon>Bacteroidaceae</taxon>
        <taxon>Bacteroides</taxon>
    </lineage>
</organism>
<feature type="region of interest" description="Disordered" evidence="1">
    <location>
        <begin position="284"/>
        <end position="323"/>
    </location>
</feature>
<feature type="signal peptide" evidence="2">
    <location>
        <begin position="1"/>
        <end position="34"/>
    </location>
</feature>
<dbReference type="AlphaFoldDB" id="B3CBA4"/>
<dbReference type="PROSITE" id="PS51257">
    <property type="entry name" value="PROKAR_LIPOPROTEIN"/>
    <property type="match status" value="1"/>
</dbReference>
<keyword evidence="2" id="KW-0732">Signal</keyword>
<accession>B3CBA4</accession>
<evidence type="ECO:0000256" key="1">
    <source>
        <dbReference type="SAM" id="MobiDB-lite"/>
    </source>
</evidence>
<evidence type="ECO:0000313" key="3">
    <source>
        <dbReference type="EMBL" id="EDV04356.1"/>
    </source>
</evidence>
<dbReference type="Proteomes" id="UP000004596">
    <property type="component" value="Unassembled WGS sequence"/>
</dbReference>
<sequence length="527" mass="60308">MFNEKRKSMKNIGKCKKWRILACIGILCMLFACADHMLQDDERSTTRRSKNKNRELTSSAAKEWFESNYAPVVTTRTSGGEGKELAIKPYWDKAKESNRGRFEVVETPTLSKGMHIILDEETTKHWQPGMKADYIRNTTKMVVLKDLVTNKTRSFIMVFVGSYDYLTRSRNMGRNSYLYREPDYDGMVLYYAINGTFINGWRYSNGKLVGYISPSYNEQGESSAQTRGYYDCHDVYTTEYRQDCHDEYELVGGDMETGLIYDIVNYCDYIPYTTSYQDCHYVEDSTSDNDDDDNWWNNPYPPGGAGNETNPVKPGSNNSPKAKKIFRNSNMTEANWKVLEKMLDKILADCMGEALYNGLANFLNGQTLTIQFSNGSDGLFSGNGATAGITLGSQMESNQLFHEMMHAYRAYQETLSSYKGSNMNGEIEAWYAQYLYTSRLPEYPGSKWEERDNTDPRRVAIKNLTNIIDNKGNIRSGASVGELELEIANTVVPTFHENYYPADKYPFDYDRPGLENFTNLKKLTINC</sequence>
<feature type="chain" id="PRO_5002786731" evidence="2">
    <location>
        <begin position="35"/>
        <end position="527"/>
    </location>
</feature>
<evidence type="ECO:0000313" key="4">
    <source>
        <dbReference type="Proteomes" id="UP000004596"/>
    </source>
</evidence>
<name>B3CBA4_9BACE</name>
<feature type="compositionally biased region" description="Acidic residues" evidence="1">
    <location>
        <begin position="285"/>
        <end position="294"/>
    </location>
</feature>
<comment type="caution">
    <text evidence="3">The sequence shown here is derived from an EMBL/GenBank/DDBJ whole genome shotgun (WGS) entry which is preliminary data.</text>
</comment>
<feature type="compositionally biased region" description="Polar residues" evidence="1">
    <location>
        <begin position="307"/>
        <end position="320"/>
    </location>
</feature>
<dbReference type="STRING" id="471870.BACINT_03491"/>
<proteinExistence type="predicted"/>